<dbReference type="OrthoDB" id="429461at2759"/>
<dbReference type="EMBL" id="CAJNNV010003417">
    <property type="protein sequence ID" value="CAE8588972.1"/>
    <property type="molecule type" value="Genomic_DNA"/>
</dbReference>
<organism evidence="1 2">
    <name type="scientific">Polarella glacialis</name>
    <name type="common">Dinoflagellate</name>
    <dbReference type="NCBI Taxonomy" id="89957"/>
    <lineage>
        <taxon>Eukaryota</taxon>
        <taxon>Sar</taxon>
        <taxon>Alveolata</taxon>
        <taxon>Dinophyceae</taxon>
        <taxon>Suessiales</taxon>
        <taxon>Suessiaceae</taxon>
        <taxon>Polarella</taxon>
    </lineage>
</organism>
<gene>
    <name evidence="1" type="ORF">PGLA1383_LOCUS7759</name>
</gene>
<reference evidence="1" key="1">
    <citation type="submission" date="2021-02" db="EMBL/GenBank/DDBJ databases">
        <authorList>
            <person name="Dougan E. K."/>
            <person name="Rhodes N."/>
            <person name="Thang M."/>
            <person name="Chan C."/>
        </authorList>
    </citation>
    <scope>NUCLEOTIDE SEQUENCE</scope>
</reference>
<dbReference type="SUPFAM" id="SSF56300">
    <property type="entry name" value="Metallo-dependent phosphatases"/>
    <property type="match status" value="1"/>
</dbReference>
<dbReference type="GO" id="GO:0016788">
    <property type="term" value="F:hydrolase activity, acting on ester bonds"/>
    <property type="evidence" value="ECO:0007669"/>
    <property type="project" value="TreeGrafter"/>
</dbReference>
<accession>A0A813DR13</accession>
<dbReference type="PANTHER" id="PTHR32440:SF11">
    <property type="entry name" value="METALLOPHOSPHOESTERASE DOMAIN-CONTAINING PROTEIN"/>
    <property type="match status" value="1"/>
</dbReference>
<proteinExistence type="predicted"/>
<dbReference type="AlphaFoldDB" id="A0A813DR13"/>
<comment type="caution">
    <text evidence="1">The sequence shown here is derived from an EMBL/GenBank/DDBJ whole genome shotgun (WGS) entry which is preliminary data.</text>
</comment>
<dbReference type="InterPro" id="IPR029052">
    <property type="entry name" value="Metallo-depent_PP-like"/>
</dbReference>
<sequence length="279" mass="30663">MVPDHWIMQQDMTNLHSLTVDGPSDIHGASNYVVPILGSDGKPAAYVWLLDSSDDHCLGKTGWGCVYPDQVKWFRDTAKRLKEEDGRVVPGIMFHHIPLDEVNTAWNNLSIEINGSRGEPVCCASVNNGLFDAILEAGNIWGVFHGHDHNNDFVALYKGVHLGFGRKSGYGGYGGDVASQRGSRIFELRQGADGTVSWETWIREEAGARVEQQKLSFRLPGPAACCGTIELNQEYISGLFERRLKEGSSSLEEDRRACRAQDDAGACRRAAGQDQAISV</sequence>
<dbReference type="GO" id="GO:0005737">
    <property type="term" value="C:cytoplasm"/>
    <property type="evidence" value="ECO:0007669"/>
    <property type="project" value="TreeGrafter"/>
</dbReference>
<evidence type="ECO:0008006" key="3">
    <source>
        <dbReference type="Google" id="ProtNLM"/>
    </source>
</evidence>
<keyword evidence="2" id="KW-1185">Reference proteome</keyword>
<evidence type="ECO:0000313" key="1">
    <source>
        <dbReference type="EMBL" id="CAE8588972.1"/>
    </source>
</evidence>
<name>A0A813DR13_POLGL</name>
<evidence type="ECO:0000313" key="2">
    <source>
        <dbReference type="Proteomes" id="UP000654075"/>
    </source>
</evidence>
<dbReference type="PANTHER" id="PTHR32440">
    <property type="entry name" value="PHOSPHATASE DCR2-RELATED-RELATED"/>
    <property type="match status" value="1"/>
</dbReference>
<dbReference type="CDD" id="cd07383">
    <property type="entry name" value="MPP_Dcr2"/>
    <property type="match status" value="1"/>
</dbReference>
<dbReference type="OMA" id="HIVPMEY"/>
<dbReference type="Proteomes" id="UP000654075">
    <property type="component" value="Unassembled WGS sequence"/>
</dbReference>
<protein>
    <recommendedName>
        <fullName evidence="3">Calcineurin-like phosphoesterase domain-containing protein</fullName>
    </recommendedName>
</protein>